<name>A0A8J7KL48_9ACTN</name>
<proteinExistence type="predicted"/>
<evidence type="ECO:0000313" key="2">
    <source>
        <dbReference type="EMBL" id="MBG6137526.1"/>
    </source>
</evidence>
<dbReference type="AlphaFoldDB" id="A0A8J7KL48"/>
<evidence type="ECO:0000313" key="3">
    <source>
        <dbReference type="Proteomes" id="UP000622552"/>
    </source>
</evidence>
<sequence>MGIDLPAQIGTPALTWRRLGILLHHPSPDSTLARSVTEDWTRQDHLMAALHDQLSVLTFLTGQMLTAWGAKRNPIQPPKPLPRPGLSEPESGRTGKGMRSLMRDLGARS</sequence>
<feature type="region of interest" description="Disordered" evidence="1">
    <location>
        <begin position="69"/>
        <end position="109"/>
    </location>
</feature>
<dbReference type="Proteomes" id="UP000622552">
    <property type="component" value="Unassembled WGS sequence"/>
</dbReference>
<keyword evidence="3" id="KW-1185">Reference proteome</keyword>
<gene>
    <name evidence="2" type="ORF">IW245_003720</name>
</gene>
<comment type="caution">
    <text evidence="2">The sequence shown here is derived from an EMBL/GenBank/DDBJ whole genome shotgun (WGS) entry which is preliminary data.</text>
</comment>
<evidence type="ECO:0000256" key="1">
    <source>
        <dbReference type="SAM" id="MobiDB-lite"/>
    </source>
</evidence>
<dbReference type="RefSeq" id="WP_197004381.1">
    <property type="nucleotide sequence ID" value="NZ_BONS01000020.1"/>
</dbReference>
<dbReference type="EMBL" id="JADOUF010000001">
    <property type="protein sequence ID" value="MBG6137526.1"/>
    <property type="molecule type" value="Genomic_DNA"/>
</dbReference>
<accession>A0A8J7KL48</accession>
<reference evidence="2" key="1">
    <citation type="submission" date="2020-11" db="EMBL/GenBank/DDBJ databases">
        <title>Sequencing the genomes of 1000 actinobacteria strains.</title>
        <authorList>
            <person name="Klenk H.-P."/>
        </authorList>
    </citation>
    <scope>NUCLEOTIDE SEQUENCE</scope>
    <source>
        <strain evidence="2">DSM 45356</strain>
    </source>
</reference>
<organism evidence="2 3">
    <name type="scientific">Longispora fulva</name>
    <dbReference type="NCBI Taxonomy" id="619741"/>
    <lineage>
        <taxon>Bacteria</taxon>
        <taxon>Bacillati</taxon>
        <taxon>Actinomycetota</taxon>
        <taxon>Actinomycetes</taxon>
        <taxon>Micromonosporales</taxon>
        <taxon>Micromonosporaceae</taxon>
        <taxon>Longispora</taxon>
    </lineage>
</organism>
<protein>
    <submittedName>
        <fullName evidence="2">Uncharacterized protein</fullName>
    </submittedName>
</protein>